<evidence type="ECO:0000256" key="1">
    <source>
        <dbReference type="SAM" id="SignalP"/>
    </source>
</evidence>
<sequence>MNTMTRCWFLCSLFLLGCVQECWQLVIKNVTIPSMVKANDTDHVILDCDYDLEDTPSKGLVVKWFFNADEVAYQWIYGRKPLAGDVLSNYVELNYPASDDPYTMFRAIKLNNPDIELSGEYRCVISTFADEKSASGSMIVYSTEKKFDLIYTKKTIDDKDGVEITCMAEGLYPQPTLNISIEGVPENQTFDIIQRVDGLYDVLSRTTFLDEELPDITTISCLLHIPEANYNVSHETVYYPRPPTTSTTTTKLLHKMETQTLNDSEPGNGGGNLSGQLSINILLAIMQLPLILTFNYLQPFN</sequence>
<accession>A0A7M7MQT0</accession>
<keyword evidence="1" id="KW-0732">Signal</keyword>
<evidence type="ECO:0000313" key="2">
    <source>
        <dbReference type="EnsemblMetazoa" id="XP_026299539"/>
    </source>
</evidence>
<accession>A0A8B8H9G6</accession>
<reference evidence="2" key="1">
    <citation type="submission" date="2021-01" db="UniProtKB">
        <authorList>
            <consortium name="EnsemblMetazoa"/>
        </authorList>
    </citation>
    <scope>IDENTIFICATION</scope>
    <source>
        <strain evidence="2">DH4</strain>
    </source>
</reference>
<reference evidence="4" key="2">
    <citation type="submission" date="2025-04" db="UniProtKB">
        <authorList>
            <consortium name="RefSeq"/>
        </authorList>
    </citation>
    <scope>IDENTIFICATION</scope>
    <source>
        <strain evidence="4">DH4</strain>
        <tissue evidence="4">Whole body</tissue>
    </source>
</reference>
<dbReference type="PANTHER" id="PTHR21261">
    <property type="entry name" value="BEAT PROTEIN"/>
    <property type="match status" value="1"/>
</dbReference>
<name>A0A7M7MQT0_APIME</name>
<protein>
    <submittedName>
        <fullName evidence="4">Uncharacterized protein LOC409695 isoform X1</fullName>
    </submittedName>
</protein>
<dbReference type="EnsemblMetazoa" id="XM_026443754">
    <property type="protein sequence ID" value="XP_026299539"/>
    <property type="gene ID" value="LOC409695"/>
</dbReference>
<dbReference type="Proteomes" id="UP000005203">
    <property type="component" value="Linkage group LG11"/>
</dbReference>
<proteinExistence type="predicted"/>
<dbReference type="SUPFAM" id="SSF48726">
    <property type="entry name" value="Immunoglobulin"/>
    <property type="match status" value="2"/>
</dbReference>
<feature type="signal peptide" evidence="1">
    <location>
        <begin position="1"/>
        <end position="24"/>
    </location>
</feature>
<dbReference type="PROSITE" id="PS51257">
    <property type="entry name" value="PROKAR_LIPOPROTEIN"/>
    <property type="match status" value="1"/>
</dbReference>
<gene>
    <name evidence="4" type="primary">LOC409695</name>
</gene>
<dbReference type="KEGG" id="ame:409695"/>
<evidence type="ECO:0000313" key="3">
    <source>
        <dbReference type="Proteomes" id="UP000005203"/>
    </source>
</evidence>
<dbReference type="RefSeq" id="XP_026299539.1">
    <property type="nucleotide sequence ID" value="XM_026443754.1"/>
</dbReference>
<evidence type="ECO:0000313" key="4">
    <source>
        <dbReference type="RefSeq" id="XP_026299539.1"/>
    </source>
</evidence>
<dbReference type="InterPro" id="IPR013783">
    <property type="entry name" value="Ig-like_fold"/>
</dbReference>
<feature type="chain" id="PRO_5044660638" evidence="1">
    <location>
        <begin position="25"/>
        <end position="301"/>
    </location>
</feature>
<organism evidence="2">
    <name type="scientific">Apis mellifera</name>
    <name type="common">Honeybee</name>
    <dbReference type="NCBI Taxonomy" id="7460"/>
    <lineage>
        <taxon>Eukaryota</taxon>
        <taxon>Metazoa</taxon>
        <taxon>Ecdysozoa</taxon>
        <taxon>Arthropoda</taxon>
        <taxon>Hexapoda</taxon>
        <taxon>Insecta</taxon>
        <taxon>Pterygota</taxon>
        <taxon>Neoptera</taxon>
        <taxon>Endopterygota</taxon>
        <taxon>Hymenoptera</taxon>
        <taxon>Apocrita</taxon>
        <taxon>Aculeata</taxon>
        <taxon>Apoidea</taxon>
        <taxon>Anthophila</taxon>
        <taxon>Apidae</taxon>
        <taxon>Apis</taxon>
    </lineage>
</organism>
<dbReference type="OrthoDB" id="6478865at2759"/>
<dbReference type="AlphaFoldDB" id="A0A7M7MQT0"/>
<dbReference type="Gene3D" id="2.60.40.10">
    <property type="entry name" value="Immunoglobulins"/>
    <property type="match status" value="2"/>
</dbReference>
<keyword evidence="3" id="KW-1185">Reference proteome</keyword>
<dbReference type="GeneID" id="409695"/>
<dbReference type="InterPro" id="IPR036179">
    <property type="entry name" value="Ig-like_dom_sf"/>
</dbReference>